<evidence type="ECO:0000313" key="1">
    <source>
        <dbReference type="EMBL" id="EAY31395.1"/>
    </source>
</evidence>
<proteinExistence type="predicted"/>
<comment type="caution">
    <text evidence="1">The sequence shown here is derived from an EMBL/GenBank/DDBJ whole genome shotgun (WGS) entry which is preliminary data.</text>
</comment>
<protein>
    <submittedName>
        <fullName evidence="1">Uncharacterized protein</fullName>
    </submittedName>
</protein>
<reference evidence="1 2" key="1">
    <citation type="submission" date="2007-01" db="EMBL/GenBank/DDBJ databases">
        <authorList>
            <person name="Haygood M."/>
            <person name="Podell S."/>
            <person name="Anderson C."/>
            <person name="Hopkinson B."/>
            <person name="Roe K."/>
            <person name="Barbeau K."/>
            <person name="Gaasterland T."/>
            <person name="Ferriera S."/>
            <person name="Johnson J."/>
            <person name="Kravitz S."/>
            <person name="Beeson K."/>
            <person name="Sutton G."/>
            <person name="Rogers Y.-H."/>
            <person name="Friedman R."/>
            <person name="Frazier M."/>
            <person name="Venter J.C."/>
        </authorList>
    </citation>
    <scope>NUCLEOTIDE SEQUENCE [LARGE SCALE GENOMIC DNA]</scope>
    <source>
        <strain evidence="1 2">ATCC 23134</strain>
    </source>
</reference>
<dbReference type="AlphaFoldDB" id="A1ZE87"/>
<name>A1ZE87_MICM2</name>
<gene>
    <name evidence="1" type="ORF">M23134_04228</name>
</gene>
<accession>A1ZE87</accession>
<dbReference type="Proteomes" id="UP000004095">
    <property type="component" value="Unassembled WGS sequence"/>
</dbReference>
<sequence>MLFTELRTLTIKLLKKKTVKNYIEQIEVFQDDFNALLNWLKSIRFL</sequence>
<dbReference type="EMBL" id="AAWS01000003">
    <property type="protein sequence ID" value="EAY31395.1"/>
    <property type="molecule type" value="Genomic_DNA"/>
</dbReference>
<organism evidence="1 2">
    <name type="scientific">Microscilla marina ATCC 23134</name>
    <dbReference type="NCBI Taxonomy" id="313606"/>
    <lineage>
        <taxon>Bacteria</taxon>
        <taxon>Pseudomonadati</taxon>
        <taxon>Bacteroidota</taxon>
        <taxon>Cytophagia</taxon>
        <taxon>Cytophagales</taxon>
        <taxon>Microscillaceae</taxon>
        <taxon>Microscilla</taxon>
    </lineage>
</organism>
<keyword evidence="2" id="KW-1185">Reference proteome</keyword>
<evidence type="ECO:0000313" key="2">
    <source>
        <dbReference type="Proteomes" id="UP000004095"/>
    </source>
</evidence>